<dbReference type="SUPFAM" id="SSF55277">
    <property type="entry name" value="GYF domain"/>
    <property type="match status" value="2"/>
</dbReference>
<dbReference type="PANTHER" id="PTHR46695">
    <property type="entry name" value="ZINC FINGER CCCH DOMAIN-CONTAINING PROTEIN 44-RELATED"/>
    <property type="match status" value="1"/>
</dbReference>
<evidence type="ECO:0000256" key="1">
    <source>
        <dbReference type="SAM" id="MobiDB-lite"/>
    </source>
</evidence>
<feature type="domain" description="GYF" evidence="2">
    <location>
        <begin position="299"/>
        <end position="357"/>
    </location>
</feature>
<feature type="compositionally biased region" description="Basic and acidic residues" evidence="1">
    <location>
        <begin position="225"/>
        <end position="236"/>
    </location>
</feature>
<protein>
    <recommendedName>
        <fullName evidence="2">GYF domain-containing protein</fullName>
    </recommendedName>
</protein>
<evidence type="ECO:0000313" key="4">
    <source>
        <dbReference type="Proteomes" id="UP001489004"/>
    </source>
</evidence>
<evidence type="ECO:0000259" key="2">
    <source>
        <dbReference type="PROSITE" id="PS50829"/>
    </source>
</evidence>
<feature type="domain" description="GYF" evidence="2">
    <location>
        <begin position="94"/>
        <end position="142"/>
    </location>
</feature>
<gene>
    <name evidence="3" type="ORF">WJX72_009667</name>
</gene>
<feature type="region of interest" description="Disordered" evidence="1">
    <location>
        <begin position="1"/>
        <end position="64"/>
    </location>
</feature>
<feature type="region of interest" description="Disordered" evidence="1">
    <location>
        <begin position="160"/>
        <end position="282"/>
    </location>
</feature>
<feature type="region of interest" description="Disordered" evidence="1">
    <location>
        <begin position="85"/>
        <end position="105"/>
    </location>
</feature>
<dbReference type="PROSITE" id="PS50829">
    <property type="entry name" value="GYF"/>
    <property type="match status" value="2"/>
</dbReference>
<dbReference type="Proteomes" id="UP001489004">
    <property type="component" value="Unassembled WGS sequence"/>
</dbReference>
<accession>A0AAW1QG10</accession>
<dbReference type="Pfam" id="PF02213">
    <property type="entry name" value="GYF"/>
    <property type="match status" value="2"/>
</dbReference>
<dbReference type="EMBL" id="JALJOR010000003">
    <property type="protein sequence ID" value="KAK9820380.1"/>
    <property type="molecule type" value="Genomic_DNA"/>
</dbReference>
<dbReference type="InterPro" id="IPR003169">
    <property type="entry name" value="GYF"/>
</dbReference>
<feature type="compositionally biased region" description="Basic and acidic residues" evidence="1">
    <location>
        <begin position="1"/>
        <end position="44"/>
    </location>
</feature>
<keyword evidence="4" id="KW-1185">Reference proteome</keyword>
<dbReference type="InterPro" id="IPR035445">
    <property type="entry name" value="GYF-like_dom_sf"/>
</dbReference>
<name>A0AAW1QG10_9CHLO</name>
<dbReference type="AlphaFoldDB" id="A0AAW1QG10"/>
<sequence>MRSARYFEKDRSSSQPRRGGEEPQREGRNQSRPEWFGHDNRAEQPVDTQQQMPKRKPVYQGGTVPAEGALRVEVDTEQGHRRIAVAPAQRTDAPRGWSYQDPEGTTHGPYSAAKILAWVEKGFLPPSLEVQQADSEAWVRLDQVLPQLLREARLAATLQEGVSSSPAREADQGASHAATHKQRGNGRSRVNVTNARRQDQESSRAAPLQSKKAQRQHPAEALMGDESRGRPLHAAEDASAGNRQRRAGGPAAPAAPRRQGGPTPQSRPAARAVPPAPQEVPLKLEARKLFTGEEQGSDEPLWRYRDPAGTIQGPFPAKAMIQWYNAGLLPATLPCCGTVRKVAPPDLPDHSLYQPLGQLLKRVQAGIKFEPLTVEEVSAANAEQRALHQKGSTSPDGLNEAPAGPPAMASSSEGARVGLSTGDGSDRVTVVIQALEGLSTN</sequence>
<proteinExistence type="predicted"/>
<feature type="compositionally biased region" description="Low complexity" evidence="1">
    <location>
        <begin position="400"/>
        <end position="415"/>
    </location>
</feature>
<dbReference type="SMART" id="SM00444">
    <property type="entry name" value="GYF"/>
    <property type="match status" value="2"/>
</dbReference>
<feature type="region of interest" description="Disordered" evidence="1">
    <location>
        <begin position="383"/>
        <end position="423"/>
    </location>
</feature>
<organism evidence="3 4">
    <name type="scientific">[Myrmecia] bisecta</name>
    <dbReference type="NCBI Taxonomy" id="41462"/>
    <lineage>
        <taxon>Eukaryota</taxon>
        <taxon>Viridiplantae</taxon>
        <taxon>Chlorophyta</taxon>
        <taxon>core chlorophytes</taxon>
        <taxon>Trebouxiophyceae</taxon>
        <taxon>Trebouxiales</taxon>
        <taxon>Trebouxiaceae</taxon>
        <taxon>Myrmecia</taxon>
    </lineage>
</organism>
<evidence type="ECO:0000313" key="3">
    <source>
        <dbReference type="EMBL" id="KAK9820380.1"/>
    </source>
</evidence>
<feature type="compositionally biased region" description="Low complexity" evidence="1">
    <location>
        <begin position="247"/>
        <end position="273"/>
    </location>
</feature>
<comment type="caution">
    <text evidence="3">The sequence shown here is derived from an EMBL/GenBank/DDBJ whole genome shotgun (WGS) entry which is preliminary data.</text>
</comment>
<dbReference type="Gene3D" id="3.30.1490.40">
    <property type="match status" value="2"/>
</dbReference>
<dbReference type="PANTHER" id="PTHR46695:SF5">
    <property type="entry name" value="RNA POLYMERASE-ASSOCIATED PROTEIN RTF1 HOMOLOG"/>
    <property type="match status" value="1"/>
</dbReference>
<reference evidence="3 4" key="1">
    <citation type="journal article" date="2024" name="Nat. Commun.">
        <title>Phylogenomics reveals the evolutionary origins of lichenization in chlorophyte algae.</title>
        <authorList>
            <person name="Puginier C."/>
            <person name="Libourel C."/>
            <person name="Otte J."/>
            <person name="Skaloud P."/>
            <person name="Haon M."/>
            <person name="Grisel S."/>
            <person name="Petersen M."/>
            <person name="Berrin J.G."/>
            <person name="Delaux P.M."/>
            <person name="Dal Grande F."/>
            <person name="Keller J."/>
        </authorList>
    </citation>
    <scope>NUCLEOTIDE SEQUENCE [LARGE SCALE GENOMIC DNA]</scope>
    <source>
        <strain evidence="3 4">SAG 2043</strain>
    </source>
</reference>